<dbReference type="GO" id="GO:0001519">
    <property type="term" value="P:peptide amidation"/>
    <property type="evidence" value="ECO:0007669"/>
    <property type="project" value="UniProtKB-ARBA"/>
</dbReference>
<feature type="disulfide bond" evidence="23">
    <location>
        <begin position="289"/>
        <end position="311"/>
    </location>
</feature>
<dbReference type="PROSITE" id="PS00084">
    <property type="entry name" value="CU2_MONOOXYGENASE_1"/>
    <property type="match status" value="1"/>
</dbReference>
<keyword evidence="13" id="KW-0503">Monooxygenase</keyword>
<dbReference type="InterPro" id="IPR014783">
    <property type="entry name" value="Cu2_ascorb_mOase_CS-2"/>
</dbReference>
<feature type="repeat" description="NHL" evidence="25">
    <location>
        <begin position="462"/>
        <end position="503"/>
    </location>
</feature>
<evidence type="ECO:0000256" key="14">
    <source>
        <dbReference type="ARBA" id="ARBA00023136"/>
    </source>
</evidence>
<feature type="binding site" evidence="22">
    <location>
        <position position="310"/>
    </location>
    <ligand>
        <name>Cu(2+)</name>
        <dbReference type="ChEBI" id="CHEBI:29036"/>
        <label>1</label>
        <note>catalytic</note>
    </ligand>
</feature>
<keyword evidence="11" id="KW-0560">Oxidoreductase</keyword>
<evidence type="ECO:0000259" key="30">
    <source>
        <dbReference type="Pfam" id="PF03712"/>
    </source>
</evidence>
<feature type="disulfide bond" evidence="23">
    <location>
        <begin position="43"/>
        <end position="182"/>
    </location>
</feature>
<keyword evidence="12 22" id="KW-0186">Copper</keyword>
<dbReference type="InterPro" id="IPR014784">
    <property type="entry name" value="Cu2_ascorb_mOase-like_C"/>
</dbReference>
<evidence type="ECO:0000256" key="9">
    <source>
        <dbReference type="ARBA" id="ARBA00022833"/>
    </source>
</evidence>
<dbReference type="GO" id="GO:0005576">
    <property type="term" value="C:extracellular region"/>
    <property type="evidence" value="ECO:0007669"/>
    <property type="project" value="TreeGrafter"/>
</dbReference>
<reference evidence="31" key="2">
    <citation type="submission" date="2025-09" db="UniProtKB">
        <authorList>
            <consortium name="Ensembl"/>
        </authorList>
    </citation>
    <scope>IDENTIFICATION</scope>
</reference>
<feature type="domain" description="Copper type II ascorbate-dependent monooxygenase C-terminal" evidence="30">
    <location>
        <begin position="197"/>
        <end position="342"/>
    </location>
</feature>
<evidence type="ECO:0000256" key="28">
    <source>
        <dbReference type="SAM" id="SignalP"/>
    </source>
</evidence>
<feature type="binding site" evidence="22">
    <location>
        <position position="479"/>
    </location>
    <ligand>
        <name>Ca(2+)</name>
        <dbReference type="ChEBI" id="CHEBI:29108"/>
        <note>structural</note>
    </ligand>
</feature>
<evidence type="ECO:0000256" key="22">
    <source>
        <dbReference type="PIRSR" id="PIRSR600720-2"/>
    </source>
</evidence>
<evidence type="ECO:0000256" key="12">
    <source>
        <dbReference type="ARBA" id="ARBA00023008"/>
    </source>
</evidence>
<evidence type="ECO:0000256" key="21">
    <source>
        <dbReference type="PIRSR" id="PIRSR600720-1"/>
    </source>
</evidence>
<feature type="disulfide bond" evidence="23">
    <location>
        <begin position="223"/>
        <end position="330"/>
    </location>
</feature>
<dbReference type="InterPro" id="IPR020611">
    <property type="entry name" value="Cu2_ascorb_mOase_CS-1"/>
</dbReference>
<evidence type="ECO:0000256" key="2">
    <source>
        <dbReference type="ARBA" id="ARBA00004160"/>
    </source>
</evidence>
<feature type="disulfide bond" evidence="23">
    <location>
        <begin position="593"/>
        <end position="604"/>
    </location>
</feature>
<comment type="catalytic activity">
    <reaction evidence="20">
        <text>a [peptide]-C-terminal glycine + 2 L-ascorbate + O2 = a [peptide]-C-terminal (2S)-2-hydroxyglycine + 2 monodehydro-L-ascorbate radical + H2O</text>
        <dbReference type="Rhea" id="RHEA:21452"/>
        <dbReference type="Rhea" id="RHEA-COMP:13486"/>
        <dbReference type="Rhea" id="RHEA-COMP:15321"/>
        <dbReference type="ChEBI" id="CHEBI:15377"/>
        <dbReference type="ChEBI" id="CHEBI:15379"/>
        <dbReference type="ChEBI" id="CHEBI:38290"/>
        <dbReference type="ChEBI" id="CHEBI:59513"/>
        <dbReference type="ChEBI" id="CHEBI:137000"/>
        <dbReference type="ChEBI" id="CHEBI:142768"/>
        <dbReference type="EC" id="1.14.17.3"/>
    </reaction>
</comment>
<comment type="catalytic activity">
    <reaction evidence="1">
        <text>a [peptide]-C-terminal (2S)-2-hydroxyglycine = a [peptide]-C-terminal amide + glyoxylate</text>
        <dbReference type="Rhea" id="RHEA:20924"/>
        <dbReference type="Rhea" id="RHEA-COMP:13485"/>
        <dbReference type="Rhea" id="RHEA-COMP:15321"/>
        <dbReference type="ChEBI" id="CHEBI:36655"/>
        <dbReference type="ChEBI" id="CHEBI:137001"/>
        <dbReference type="ChEBI" id="CHEBI:142768"/>
        <dbReference type="EC" id="4.3.2.5"/>
    </reaction>
</comment>
<dbReference type="InterPro" id="IPR036939">
    <property type="entry name" value="Cu2_ascorb_mOase_N_sf"/>
</dbReference>
<dbReference type="FunFam" id="2.120.10.30:FF:000016">
    <property type="entry name" value="peptidyl-glycine alpha-amidating monooxygenase isoform X1"/>
    <property type="match status" value="1"/>
</dbReference>
<evidence type="ECO:0000313" key="31">
    <source>
        <dbReference type="Ensembl" id="ENSZLMP00000004572.1"/>
    </source>
</evidence>
<dbReference type="Pfam" id="PF01436">
    <property type="entry name" value="NHL"/>
    <property type="match status" value="3"/>
</dbReference>
<dbReference type="PRINTS" id="PR00790">
    <property type="entry name" value="PAMONOXGNASE"/>
</dbReference>
<dbReference type="AlphaFoldDB" id="A0A8D2QMP6"/>
<evidence type="ECO:0000256" key="8">
    <source>
        <dbReference type="ARBA" id="ARBA00022737"/>
    </source>
</evidence>
<feature type="disulfide bond" evidence="23">
    <location>
        <begin position="110"/>
        <end position="127"/>
    </location>
</feature>
<keyword evidence="8" id="KW-0677">Repeat</keyword>
<feature type="binding site" evidence="22">
    <location>
        <position position="678"/>
    </location>
    <ligand>
        <name>Zn(2+)</name>
        <dbReference type="ChEBI" id="CHEBI:29105"/>
        <note>catalytic</note>
    </ligand>
</feature>
<dbReference type="Proteomes" id="UP000694401">
    <property type="component" value="Unassembled WGS sequence"/>
</dbReference>
<feature type="signal peptide" evidence="28">
    <location>
        <begin position="1"/>
        <end position="21"/>
    </location>
</feature>
<dbReference type="InterPro" id="IPR011042">
    <property type="entry name" value="6-blade_b-propeller_TolB-like"/>
</dbReference>
<comment type="similarity">
    <text evidence="3">In the C-terminal section; belongs to the peptidyl-alpha-hydroxyglycine alpha-amidating lyase family.</text>
</comment>
<dbReference type="PANTHER" id="PTHR10680">
    <property type="entry name" value="PEPTIDYL-GLYCINE ALPHA-AMIDATING MONOOXYGENASE"/>
    <property type="match status" value="1"/>
</dbReference>
<feature type="binding site" evidence="22">
    <location>
        <position position="240"/>
    </location>
    <ligand>
        <name>Cu(2+)</name>
        <dbReference type="ChEBI" id="CHEBI:29036"/>
        <label>1</label>
        <note>catalytic</note>
    </ligand>
</feature>
<dbReference type="Pfam" id="PF01082">
    <property type="entry name" value="Cu2_monooxygen"/>
    <property type="match status" value="1"/>
</dbReference>
<dbReference type="Gene3D" id="2.60.120.230">
    <property type="match status" value="1"/>
</dbReference>
<sequence>MAGFINNLLILLLLFQNICLGFRSPLSVFKRYKDTSRSLSSECLGSDQPVISFGLSDFALDIRMPAVTPKQSDTYLCMSVPLPVNDEAYVVDFKPHASMDTVHHMLLFGCNEPSSAESYWDCDEGTCKDKSNILYAWARNAPPTRLPKGVGFRVGGETGSRYFVLQVHYGDIGAFRDKHKDCSGVTLHLTHQKQPLIAGMYLMMSVNTVIPPGKKVVNADIACHYKRSPMHLFAYRVHTHRLGKVVSGYRVRNGQWTLIGRQSPQLPQAFYPVKYPVEISYDDMLAARCVFSGEGRTTETHIGGTANDEMCNFYIMYYMEAKHAVSYMTCTQNANPEMFRNIPQEANIPIPVKSDVLKMMHGHHEETKDSDASYLLQQAKKEEAEILDQDFHIEEAVEWPGLDLKLGQVSGLALDPENNLVVFHRGDHVWDENSFDSKFVYQQRGLGPIEQNTILVLNPSNANVLHSTGKSLFYLPHGLSIDKNGNYWVTDVALHQVFKLGANDKEPLLILGVALQPGSDKNHFCQPTDVAVDPVTGSIYVSDGYCNSRIIQFSPNGQYVMQWGEETSLGKPRPGQFRIPHSLALIPDLSQLCVADRENGRIQCFRLETGEFTREIKHKAFGRELFAVSYVPGGLLFAVNGMPYPGEAESVQGFVMNFSTGEIIDTFIPLRKSFEMPHDIVASEDRTVFVGDVHAKAVWKFASAEKSETIAEAKLKNKPESTDLLKNMDKQHLVQQASSTGVSFVLITTLLIIPVVVLLAILVFIRWRKTTVYGDNSDGEHKLDSSSGRILGRLRGKGGGGINLGNFFASHKGYSRKGFDRLSTEGSDQEKDEDDGTDSEEECSASPLPPAPSSS</sequence>
<feature type="disulfide bond" evidence="23">
    <location>
        <begin position="525"/>
        <end position="546"/>
    </location>
</feature>
<keyword evidence="17" id="KW-0456">Lyase</keyword>
<feature type="repeat" description="NHL" evidence="25">
    <location>
        <begin position="511"/>
        <end position="556"/>
    </location>
</feature>
<dbReference type="InterPro" id="IPR000720">
    <property type="entry name" value="PHM/PAL"/>
</dbReference>
<dbReference type="GO" id="GO:0030658">
    <property type="term" value="C:transport vesicle membrane"/>
    <property type="evidence" value="ECO:0007669"/>
    <property type="project" value="UniProtKB-SubCell"/>
</dbReference>
<evidence type="ECO:0000256" key="18">
    <source>
        <dbReference type="ARBA" id="ARBA00023268"/>
    </source>
</evidence>
<evidence type="ECO:0000259" key="29">
    <source>
        <dbReference type="Pfam" id="PF01082"/>
    </source>
</evidence>
<dbReference type="Ensembl" id="ENSZLMT00000004729.1">
    <property type="protein sequence ID" value="ENSZLMP00000004572.1"/>
    <property type="gene ID" value="ENSZLMG00000003242.1"/>
</dbReference>
<comment type="cofactor">
    <cofactor evidence="22">
        <name>Cu(2+)</name>
        <dbReference type="ChEBI" id="CHEBI:29036"/>
    </cofactor>
    <text evidence="22">Binds 2 Cu(2+) ions per subunit.</text>
</comment>
<keyword evidence="9 22" id="KW-0862">Zinc</keyword>
<feature type="binding site" evidence="21">
    <location>
        <position position="545"/>
    </location>
    <ligand>
        <name>a protein</name>
        <dbReference type="ChEBI" id="CHEBI:16541"/>
    </ligand>
    <ligandPart>
        <name>C-terminal Xaa-(2S)-2-hydroxyglycine residue</name>
        <dbReference type="ChEBI" id="CHEBI:142768"/>
    </ligandPart>
</feature>
<dbReference type="PROSITE" id="PS51125">
    <property type="entry name" value="NHL"/>
    <property type="match status" value="3"/>
</dbReference>
<feature type="binding site" evidence="22">
    <location>
        <position position="477"/>
    </location>
    <ligand>
        <name>Zn(2+)</name>
        <dbReference type="ChEBI" id="CHEBI:29105"/>
        <note>catalytic</note>
    </ligand>
</feature>
<comment type="cofactor">
    <cofactor evidence="22">
        <name>Zn(2+)</name>
        <dbReference type="ChEBI" id="CHEBI:29105"/>
    </cofactor>
    <text evidence="22">Binds one Zn(2+) ion per subunit.</text>
</comment>
<comment type="similarity">
    <text evidence="4">In the N-terminal section; belongs to the copper type II ascorbate-dependent monooxygenase family.</text>
</comment>
<keyword evidence="14 27" id="KW-0472">Membrane</keyword>
<dbReference type="GO" id="GO:0004504">
    <property type="term" value="F:peptidylglycine monooxygenase activity"/>
    <property type="evidence" value="ECO:0007669"/>
    <property type="project" value="UniProtKB-EC"/>
</dbReference>
<feature type="glycosylation site" description="N-linked (GlcNAc...) asparagine" evidence="24">
    <location>
        <position position="657"/>
    </location>
</feature>
<feature type="binding site" evidence="22">
    <location>
        <position position="104"/>
    </location>
    <ligand>
        <name>Cu(2+)</name>
        <dbReference type="ChEBI" id="CHEBI:29036"/>
        <label>1</label>
        <note>catalytic</note>
    </ligand>
</feature>
<feature type="transmembrane region" description="Helical" evidence="27">
    <location>
        <begin position="741"/>
        <end position="765"/>
    </location>
</feature>
<evidence type="ECO:0000256" key="15">
    <source>
        <dbReference type="ARBA" id="ARBA00023157"/>
    </source>
</evidence>
<feature type="repeat" description="NHL" evidence="25">
    <location>
        <begin position="572"/>
        <end position="608"/>
    </location>
</feature>
<dbReference type="SUPFAM" id="SSF63829">
    <property type="entry name" value="Calcium-dependent phosphotriesterase"/>
    <property type="match status" value="1"/>
</dbReference>
<name>A0A8D2QMP6_ZOSLA</name>
<keyword evidence="15 23" id="KW-1015">Disulfide bond</keyword>
<dbReference type="Pfam" id="PF03712">
    <property type="entry name" value="Cu2_monoox_C"/>
    <property type="match status" value="1"/>
</dbReference>
<dbReference type="FunFam" id="2.60.120.230:FF:000002">
    <property type="entry name" value="Peptidyl-glycine alpha-amidating monooxygenase B"/>
    <property type="match status" value="1"/>
</dbReference>
<feature type="compositionally biased region" description="Acidic residues" evidence="26">
    <location>
        <begin position="830"/>
        <end position="843"/>
    </location>
</feature>
<keyword evidence="19" id="KW-0968">Cytoplasmic vesicle</keyword>
<feature type="region of interest" description="Disordered" evidence="26">
    <location>
        <begin position="819"/>
        <end position="855"/>
    </location>
</feature>
<comment type="subcellular location">
    <subcellularLocation>
        <location evidence="2">Cytoplasmic vesicle</location>
        <location evidence="2">Secretory vesicle membrane</location>
        <topology evidence="2">Single-pass membrane protein</topology>
    </subcellularLocation>
</comment>
<dbReference type="InterPro" id="IPR024548">
    <property type="entry name" value="Cu2_monoox_C"/>
</dbReference>
<protein>
    <submittedName>
        <fullName evidence="31">Peptidylglycine alpha-amidating monooxygenase</fullName>
    </submittedName>
</protein>
<feature type="binding site" evidence="22">
    <location>
        <position position="168"/>
    </location>
    <ligand>
        <name>Cu(2+)</name>
        <dbReference type="ChEBI" id="CHEBI:29036"/>
        <label>1</label>
        <note>catalytic</note>
    </ligand>
</feature>
<evidence type="ECO:0000256" key="24">
    <source>
        <dbReference type="PIRSR" id="PIRSR600720-4"/>
    </source>
</evidence>
<evidence type="ECO:0000256" key="1">
    <source>
        <dbReference type="ARBA" id="ARBA00000686"/>
    </source>
</evidence>
<keyword evidence="18" id="KW-0511">Multifunctional enzyme</keyword>
<keyword evidence="32" id="KW-1185">Reference proteome</keyword>
<feature type="binding site" evidence="21">
    <location>
        <position position="425"/>
    </location>
    <ligand>
        <name>a protein</name>
        <dbReference type="ChEBI" id="CHEBI:16541"/>
    </ligand>
    <ligandPart>
        <name>C-terminal Xaa-(2S)-2-hydroxyglycine residue</name>
        <dbReference type="ChEBI" id="CHEBI:142768"/>
    </ligandPart>
</feature>
<evidence type="ECO:0000256" key="7">
    <source>
        <dbReference type="ARBA" id="ARBA00022729"/>
    </source>
</evidence>
<evidence type="ECO:0000256" key="4">
    <source>
        <dbReference type="ARBA" id="ARBA00010263"/>
    </source>
</evidence>
<evidence type="ECO:0000256" key="25">
    <source>
        <dbReference type="PROSITE-ProRule" id="PRU00504"/>
    </source>
</evidence>
<evidence type="ECO:0000256" key="6">
    <source>
        <dbReference type="ARBA" id="ARBA00022723"/>
    </source>
</evidence>
<evidence type="ECO:0000256" key="17">
    <source>
        <dbReference type="ARBA" id="ARBA00023239"/>
    </source>
</evidence>
<feature type="binding site" evidence="22">
    <location>
        <position position="412"/>
    </location>
    <ligand>
        <name>Ca(2+)</name>
        <dbReference type="ChEBI" id="CHEBI:29108"/>
        <note>structural</note>
    </ligand>
</feature>
<dbReference type="PANTHER" id="PTHR10680:SF14">
    <property type="entry name" value="PEPTIDYL-GLYCINE ALPHA-AMIDATING MONOOXYGENASE"/>
    <property type="match status" value="1"/>
</dbReference>
<evidence type="ECO:0000256" key="13">
    <source>
        <dbReference type="ARBA" id="ARBA00023033"/>
    </source>
</evidence>
<dbReference type="InterPro" id="IPR008977">
    <property type="entry name" value="PHM/PNGase_F_dom_sf"/>
</dbReference>
<evidence type="ECO:0000256" key="5">
    <source>
        <dbReference type="ARBA" id="ARBA00022692"/>
    </source>
</evidence>
<dbReference type="Gene3D" id="2.60.120.310">
    <property type="entry name" value="Copper type II, ascorbate-dependent monooxygenase, N-terminal domain"/>
    <property type="match status" value="1"/>
</dbReference>
<keyword evidence="16 24" id="KW-0325">Glycoprotein</keyword>
<feature type="binding site" evidence="22">
    <location>
        <position position="103"/>
    </location>
    <ligand>
        <name>Cu(2+)</name>
        <dbReference type="ChEBI" id="CHEBI:29036"/>
        <label>1</label>
        <note>catalytic</note>
    </ligand>
</feature>
<evidence type="ECO:0000313" key="32">
    <source>
        <dbReference type="Proteomes" id="UP000694401"/>
    </source>
</evidence>
<keyword evidence="7 28" id="KW-0732">Signal</keyword>
<evidence type="ECO:0000256" key="10">
    <source>
        <dbReference type="ARBA" id="ARBA00022989"/>
    </source>
</evidence>
<keyword evidence="5 27" id="KW-0812">Transmembrane</keyword>
<dbReference type="FunFam" id="2.60.120.310:FF:000001">
    <property type="entry name" value="peptidyl-glycine alpha-amidating monooxygenase isoform X1"/>
    <property type="match status" value="1"/>
</dbReference>
<feature type="chain" id="PRO_5034591228" evidence="28">
    <location>
        <begin position="22"/>
        <end position="855"/>
    </location>
</feature>
<evidence type="ECO:0000256" key="27">
    <source>
        <dbReference type="SAM" id="Phobius"/>
    </source>
</evidence>
<evidence type="ECO:0000256" key="20">
    <source>
        <dbReference type="ARBA" id="ARBA00048431"/>
    </source>
</evidence>
<feature type="binding site" evidence="21">
    <location>
        <position position="597"/>
    </location>
    <ligand>
        <name>a protein</name>
        <dbReference type="ChEBI" id="CHEBI:16541"/>
    </ligand>
    <ligandPart>
        <name>C-terminal Xaa-(2S)-2-hydroxyglycine residue</name>
        <dbReference type="ChEBI" id="CHEBI:142768"/>
    </ligandPart>
</feature>
<dbReference type="SUPFAM" id="SSF49742">
    <property type="entry name" value="PHM/PNGase F"/>
    <property type="match status" value="2"/>
</dbReference>
<dbReference type="GO" id="GO:0005507">
    <property type="term" value="F:copper ion binding"/>
    <property type="evidence" value="ECO:0007669"/>
    <property type="project" value="InterPro"/>
</dbReference>
<proteinExistence type="inferred from homology"/>
<evidence type="ECO:0000256" key="11">
    <source>
        <dbReference type="ARBA" id="ARBA00023002"/>
    </source>
</evidence>
<feature type="disulfide bond" evidence="23">
    <location>
        <begin position="77"/>
        <end position="122"/>
    </location>
</feature>
<reference evidence="31" key="1">
    <citation type="submission" date="2025-08" db="UniProtKB">
        <authorList>
            <consortium name="Ensembl"/>
        </authorList>
    </citation>
    <scope>IDENTIFICATION</scope>
</reference>
<evidence type="ECO:0000256" key="16">
    <source>
        <dbReference type="ARBA" id="ARBA00023180"/>
    </source>
</evidence>
<feature type="binding site" evidence="22">
    <location>
        <position position="581"/>
    </location>
    <ligand>
        <name>Zn(2+)</name>
        <dbReference type="ChEBI" id="CHEBI:29105"/>
        <note>catalytic</note>
    </ligand>
</feature>
<evidence type="ECO:0000256" key="23">
    <source>
        <dbReference type="PIRSR" id="PIRSR600720-3"/>
    </source>
</evidence>
<dbReference type="PROSITE" id="PS00085">
    <property type="entry name" value="CU2_MONOOXYGENASE_2"/>
    <property type="match status" value="1"/>
</dbReference>
<evidence type="ECO:0000256" key="3">
    <source>
        <dbReference type="ARBA" id="ARBA00006026"/>
    </source>
</evidence>
<feature type="binding site" evidence="22">
    <location>
        <position position="679"/>
    </location>
    <ligand>
        <name>Ca(2+)</name>
        <dbReference type="ChEBI" id="CHEBI:29108"/>
        <note>structural</note>
    </ligand>
</feature>
<dbReference type="GO" id="GO:0004598">
    <property type="term" value="F:peptidylamidoglycolate lyase activity"/>
    <property type="evidence" value="ECO:0007669"/>
    <property type="project" value="UniProtKB-EC"/>
</dbReference>
<dbReference type="InterPro" id="IPR001258">
    <property type="entry name" value="NHL_repeat"/>
</dbReference>
<feature type="domain" description="Copper type II ascorbate-dependent monooxygenase N-terminal" evidence="29">
    <location>
        <begin position="61"/>
        <end position="171"/>
    </location>
</feature>
<accession>A0A8D2QMP6</accession>
<keyword evidence="22" id="KW-0106">Calcium</keyword>
<evidence type="ECO:0000256" key="26">
    <source>
        <dbReference type="SAM" id="MobiDB-lite"/>
    </source>
</evidence>
<dbReference type="InterPro" id="IPR000323">
    <property type="entry name" value="Cu2_ascorb_mOase_N"/>
</dbReference>
<dbReference type="CDD" id="cd14958">
    <property type="entry name" value="NHL_PAL_like"/>
    <property type="match status" value="1"/>
</dbReference>
<evidence type="ECO:0000256" key="19">
    <source>
        <dbReference type="ARBA" id="ARBA00023329"/>
    </source>
</evidence>
<dbReference type="Gene3D" id="2.120.10.30">
    <property type="entry name" value="TolB, C-terminal domain"/>
    <property type="match status" value="1"/>
</dbReference>
<organism evidence="31 32">
    <name type="scientific">Zosterops lateralis melanops</name>
    <dbReference type="NCBI Taxonomy" id="1220523"/>
    <lineage>
        <taxon>Eukaryota</taxon>
        <taxon>Metazoa</taxon>
        <taxon>Chordata</taxon>
        <taxon>Craniata</taxon>
        <taxon>Vertebrata</taxon>
        <taxon>Euteleostomi</taxon>
        <taxon>Archelosauria</taxon>
        <taxon>Archosauria</taxon>
        <taxon>Dinosauria</taxon>
        <taxon>Saurischia</taxon>
        <taxon>Theropoda</taxon>
        <taxon>Coelurosauria</taxon>
        <taxon>Aves</taxon>
        <taxon>Neognathae</taxon>
        <taxon>Neoaves</taxon>
        <taxon>Telluraves</taxon>
        <taxon>Australaves</taxon>
        <taxon>Passeriformes</taxon>
        <taxon>Sylvioidea</taxon>
        <taxon>Zosteropidae</taxon>
        <taxon>Zosterops</taxon>
    </lineage>
</organism>
<feature type="binding site" evidence="22">
    <location>
        <position position="238"/>
    </location>
    <ligand>
        <name>Cu(2+)</name>
        <dbReference type="ChEBI" id="CHEBI:29036"/>
        <label>1</label>
        <note>catalytic</note>
    </ligand>
</feature>
<keyword evidence="6 22" id="KW-0479">Metal-binding</keyword>
<keyword evidence="10 27" id="KW-1133">Transmembrane helix</keyword>